<gene>
    <name evidence="3" type="ORF">EZS27_020854</name>
</gene>
<dbReference type="PANTHER" id="PTHR44943">
    <property type="entry name" value="CELLULOSE SYNTHASE OPERON PROTEIN C"/>
    <property type="match status" value="1"/>
</dbReference>
<dbReference type="EMBL" id="SNRY01001503">
    <property type="protein sequence ID" value="KAA6330438.1"/>
    <property type="molecule type" value="Genomic_DNA"/>
</dbReference>
<dbReference type="InterPro" id="IPR051685">
    <property type="entry name" value="Ycf3/AcsC/BcsC/TPR_MFPF"/>
</dbReference>
<keyword evidence="2" id="KW-0802">TPR repeat</keyword>
<dbReference type="SMART" id="SM00028">
    <property type="entry name" value="TPR"/>
    <property type="match status" value="2"/>
</dbReference>
<protein>
    <submittedName>
        <fullName evidence="3">Uncharacterized protein</fullName>
    </submittedName>
</protein>
<dbReference type="PROSITE" id="PS50005">
    <property type="entry name" value="TPR"/>
    <property type="match status" value="1"/>
</dbReference>
<dbReference type="InterPro" id="IPR019734">
    <property type="entry name" value="TPR_rpt"/>
</dbReference>
<dbReference type="Pfam" id="PF13414">
    <property type="entry name" value="TPR_11"/>
    <property type="match status" value="1"/>
</dbReference>
<proteinExistence type="predicted"/>
<evidence type="ECO:0000256" key="1">
    <source>
        <dbReference type="ARBA" id="ARBA00022737"/>
    </source>
</evidence>
<accession>A0A5J4R9K5</accession>
<dbReference type="InterPro" id="IPR011990">
    <property type="entry name" value="TPR-like_helical_dom_sf"/>
</dbReference>
<organism evidence="3">
    <name type="scientific">termite gut metagenome</name>
    <dbReference type="NCBI Taxonomy" id="433724"/>
    <lineage>
        <taxon>unclassified sequences</taxon>
        <taxon>metagenomes</taxon>
        <taxon>organismal metagenomes</taxon>
    </lineage>
</organism>
<evidence type="ECO:0000256" key="2">
    <source>
        <dbReference type="ARBA" id="ARBA00022803"/>
    </source>
</evidence>
<dbReference type="Gene3D" id="1.25.40.10">
    <property type="entry name" value="Tetratricopeptide repeat domain"/>
    <property type="match status" value="1"/>
</dbReference>
<dbReference type="AlphaFoldDB" id="A0A5J4R9K5"/>
<comment type="caution">
    <text evidence="3">The sequence shown here is derived from an EMBL/GenBank/DDBJ whole genome shotgun (WGS) entry which is preliminary data.</text>
</comment>
<sequence length="405" mass="46813">MKRILFSMALLMAVSFSFAQVKNVKEAKSIANGSNPDFAKADSLIEAALVDPTTKDEPNTWNVAGYVQKRINEKEMESAYLGKPYDSLKIYNSSYKMIQYFLKCDELAQIPNEKGKIKNSYRKANAPVLLIERTNLINGGAHYFNLNDNKKALDFFTTYIDLATVPMLEKENLLKQDTIISHIAYYVCLAAAKIEDYPSIVKYASYGSEDKETGKFVLEYLATAYKAQNDTLNWVNTLKNGMKSFPEYIFFFGNLIDYYSNNNQYNEAMVFADEVLTNEPDNAFYLYVKAYLYHNIKDYDKAIEYYKKVIEIDTQYAEAYSNLGLIYCIKAQEYSDKATAVDISNPNYKKEQQIIKKFYEEARPCYEEARSLKPEQTDLWLQGLYRIYYNLGMGAEFEEIEKLLL</sequence>
<name>A0A5J4R9K5_9ZZZZ</name>
<dbReference type="SUPFAM" id="SSF48452">
    <property type="entry name" value="TPR-like"/>
    <property type="match status" value="1"/>
</dbReference>
<dbReference type="PANTHER" id="PTHR44943:SF8">
    <property type="entry name" value="TPR REPEAT-CONTAINING PROTEIN MJ0263"/>
    <property type="match status" value="1"/>
</dbReference>
<keyword evidence="1" id="KW-0677">Repeat</keyword>
<evidence type="ECO:0000313" key="3">
    <source>
        <dbReference type="EMBL" id="KAA6330438.1"/>
    </source>
</evidence>
<reference evidence="3" key="1">
    <citation type="submission" date="2019-03" db="EMBL/GenBank/DDBJ databases">
        <title>Single cell metagenomics reveals metabolic interactions within the superorganism composed of flagellate Streblomastix strix and complex community of Bacteroidetes bacteria on its surface.</title>
        <authorList>
            <person name="Treitli S.C."/>
            <person name="Kolisko M."/>
            <person name="Husnik F."/>
            <person name="Keeling P."/>
            <person name="Hampl V."/>
        </authorList>
    </citation>
    <scope>NUCLEOTIDE SEQUENCE</scope>
    <source>
        <strain evidence="3">STM</strain>
    </source>
</reference>